<feature type="chain" id="PRO_5045999054" evidence="2">
    <location>
        <begin position="23"/>
        <end position="118"/>
    </location>
</feature>
<gene>
    <name evidence="3" type="ORF">J2T07_001487</name>
</gene>
<protein>
    <submittedName>
        <fullName evidence="3">Uncharacterized protein</fullName>
    </submittedName>
</protein>
<name>A0ABT9SX01_9GAMM</name>
<sequence>MRFLLTVVPLTAAFIIAACSHSEPPAPEASPTAAVTAASPAPGKTAPANPALGSPEWLAWVDKTLAVSDDGHGPTPGSDEWNRAVNTKLGQEAPQASPGSAEWQQAVDALLRTRVATH</sequence>
<feature type="signal peptide" evidence="2">
    <location>
        <begin position="1"/>
        <end position="22"/>
    </location>
</feature>
<keyword evidence="4" id="KW-1185">Reference proteome</keyword>
<dbReference type="RefSeq" id="WP_306848622.1">
    <property type="nucleotide sequence ID" value="NZ_JAUSSK010000002.1"/>
</dbReference>
<evidence type="ECO:0000313" key="3">
    <source>
        <dbReference type="EMBL" id="MDQ0009310.1"/>
    </source>
</evidence>
<feature type="region of interest" description="Disordered" evidence="1">
    <location>
        <begin position="22"/>
        <end position="53"/>
    </location>
</feature>
<proteinExistence type="predicted"/>
<feature type="compositionally biased region" description="Low complexity" evidence="1">
    <location>
        <begin position="22"/>
        <end position="42"/>
    </location>
</feature>
<accession>A0ABT9SX01</accession>
<dbReference type="PROSITE" id="PS51257">
    <property type="entry name" value="PROKAR_LIPOPROTEIN"/>
    <property type="match status" value="1"/>
</dbReference>
<evidence type="ECO:0000313" key="4">
    <source>
        <dbReference type="Proteomes" id="UP001237737"/>
    </source>
</evidence>
<dbReference type="EMBL" id="JAUSSK010000002">
    <property type="protein sequence ID" value="MDQ0009310.1"/>
    <property type="molecule type" value="Genomic_DNA"/>
</dbReference>
<dbReference type="Proteomes" id="UP001237737">
    <property type="component" value="Unassembled WGS sequence"/>
</dbReference>
<evidence type="ECO:0000256" key="2">
    <source>
        <dbReference type="SAM" id="SignalP"/>
    </source>
</evidence>
<comment type="caution">
    <text evidence="3">The sequence shown here is derived from an EMBL/GenBank/DDBJ whole genome shotgun (WGS) entry which is preliminary data.</text>
</comment>
<evidence type="ECO:0000256" key="1">
    <source>
        <dbReference type="SAM" id="MobiDB-lite"/>
    </source>
</evidence>
<keyword evidence="2" id="KW-0732">Signal</keyword>
<reference evidence="3 4" key="1">
    <citation type="submission" date="2023-07" db="EMBL/GenBank/DDBJ databases">
        <title>Sorghum-associated microbial communities from plants grown in Nebraska, USA.</title>
        <authorList>
            <person name="Schachtman D."/>
        </authorList>
    </citation>
    <scope>NUCLEOTIDE SEQUENCE [LARGE SCALE GENOMIC DNA]</scope>
    <source>
        <strain evidence="3 4">CC60</strain>
    </source>
</reference>
<organism evidence="3 4">
    <name type="scientific">Luteibacter jiangsuensis</name>
    <dbReference type="NCBI Taxonomy" id="637577"/>
    <lineage>
        <taxon>Bacteria</taxon>
        <taxon>Pseudomonadati</taxon>
        <taxon>Pseudomonadota</taxon>
        <taxon>Gammaproteobacteria</taxon>
        <taxon>Lysobacterales</taxon>
        <taxon>Rhodanobacteraceae</taxon>
        <taxon>Luteibacter</taxon>
    </lineage>
</organism>